<dbReference type="PANTHER" id="PTHR22726:SF18">
    <property type="entry name" value="PEPTIDASE M48 DOMAIN-CONTAINING PROTEIN"/>
    <property type="match status" value="1"/>
</dbReference>
<dbReference type="OrthoDB" id="7464992at2759"/>
<reference evidence="8" key="1">
    <citation type="journal article" date="2020" name="Fungal Divers.">
        <title>Resolving the Mortierellaceae phylogeny through synthesis of multi-gene phylogenetics and phylogenomics.</title>
        <authorList>
            <person name="Vandepol N."/>
            <person name="Liber J."/>
            <person name="Desiro A."/>
            <person name="Na H."/>
            <person name="Kennedy M."/>
            <person name="Barry K."/>
            <person name="Grigoriev I.V."/>
            <person name="Miller A.N."/>
            <person name="O'Donnell K."/>
            <person name="Stajich J.E."/>
            <person name="Bonito G."/>
        </authorList>
    </citation>
    <scope>NUCLEOTIDE SEQUENCE</scope>
    <source>
        <strain evidence="8">CK1249</strain>
    </source>
</reference>
<dbReference type="GO" id="GO:0005743">
    <property type="term" value="C:mitochondrial inner membrane"/>
    <property type="evidence" value="ECO:0007669"/>
    <property type="project" value="TreeGrafter"/>
</dbReference>
<evidence type="ECO:0000256" key="3">
    <source>
        <dbReference type="ARBA" id="ARBA00022801"/>
    </source>
</evidence>
<dbReference type="Gene3D" id="3.30.2010.10">
    <property type="entry name" value="Metalloproteases ('zincins'), catalytic domain"/>
    <property type="match status" value="1"/>
</dbReference>
<feature type="domain" description="Peptidase M48" evidence="7">
    <location>
        <begin position="103"/>
        <end position="314"/>
    </location>
</feature>
<evidence type="ECO:0000256" key="6">
    <source>
        <dbReference type="RuleBase" id="RU003983"/>
    </source>
</evidence>
<dbReference type="AlphaFoldDB" id="A0A9P6M4R9"/>
<comment type="caution">
    <text evidence="8">The sequence shown here is derived from an EMBL/GenBank/DDBJ whole genome shotgun (WGS) entry which is preliminary data.</text>
</comment>
<evidence type="ECO:0000313" key="8">
    <source>
        <dbReference type="EMBL" id="KAF9966357.1"/>
    </source>
</evidence>
<keyword evidence="9" id="KW-1185">Reference proteome</keyword>
<dbReference type="GO" id="GO:0034982">
    <property type="term" value="P:mitochondrial protein processing"/>
    <property type="evidence" value="ECO:0007669"/>
    <property type="project" value="TreeGrafter"/>
</dbReference>
<dbReference type="GO" id="GO:0004222">
    <property type="term" value="F:metalloendopeptidase activity"/>
    <property type="evidence" value="ECO:0007669"/>
    <property type="project" value="InterPro"/>
</dbReference>
<dbReference type="InterPro" id="IPR001915">
    <property type="entry name" value="Peptidase_M48"/>
</dbReference>
<evidence type="ECO:0000256" key="1">
    <source>
        <dbReference type="ARBA" id="ARBA00022670"/>
    </source>
</evidence>
<evidence type="ECO:0000256" key="5">
    <source>
        <dbReference type="ARBA" id="ARBA00023049"/>
    </source>
</evidence>
<proteinExistence type="inferred from homology"/>
<keyword evidence="2" id="KW-0479">Metal-binding</keyword>
<evidence type="ECO:0000259" key="7">
    <source>
        <dbReference type="Pfam" id="PF01435"/>
    </source>
</evidence>
<organism evidence="8 9">
    <name type="scientific">Mortierella alpina</name>
    <name type="common">Oleaginous fungus</name>
    <name type="synonym">Mortierella renispora</name>
    <dbReference type="NCBI Taxonomy" id="64518"/>
    <lineage>
        <taxon>Eukaryota</taxon>
        <taxon>Fungi</taxon>
        <taxon>Fungi incertae sedis</taxon>
        <taxon>Mucoromycota</taxon>
        <taxon>Mortierellomycotina</taxon>
        <taxon>Mortierellomycetes</taxon>
        <taxon>Mortierellales</taxon>
        <taxon>Mortierellaceae</taxon>
        <taxon>Mortierella</taxon>
    </lineage>
</organism>
<keyword evidence="4 6" id="KW-0862">Zinc</keyword>
<dbReference type="GO" id="GO:0006515">
    <property type="term" value="P:protein quality control for misfolded or incompletely synthesized proteins"/>
    <property type="evidence" value="ECO:0007669"/>
    <property type="project" value="TreeGrafter"/>
</dbReference>
<keyword evidence="3 6" id="KW-0378">Hydrolase</keyword>
<dbReference type="GO" id="GO:0046872">
    <property type="term" value="F:metal ion binding"/>
    <property type="evidence" value="ECO:0007669"/>
    <property type="project" value="UniProtKB-KW"/>
</dbReference>
<dbReference type="Proteomes" id="UP000738359">
    <property type="component" value="Unassembled WGS sequence"/>
</dbReference>
<gene>
    <name evidence="8" type="ORF">BGZ70_002555</name>
</gene>
<dbReference type="Pfam" id="PF01435">
    <property type="entry name" value="Peptidase_M48"/>
    <property type="match status" value="1"/>
</dbReference>
<keyword evidence="5 6" id="KW-0482">Metalloprotease</keyword>
<dbReference type="EMBL" id="JAAAHY010000163">
    <property type="protein sequence ID" value="KAF9966357.1"/>
    <property type="molecule type" value="Genomic_DNA"/>
</dbReference>
<name>A0A9P6M4R9_MORAP</name>
<comment type="similarity">
    <text evidence="6">Belongs to the peptidase M48 family.</text>
</comment>
<protein>
    <recommendedName>
        <fullName evidence="7">Peptidase M48 domain-containing protein</fullName>
    </recommendedName>
</protein>
<keyword evidence="1 6" id="KW-0645">Protease</keyword>
<comment type="cofactor">
    <cofactor evidence="6">
        <name>Zn(2+)</name>
        <dbReference type="ChEBI" id="CHEBI:29105"/>
    </cofactor>
    <text evidence="6">Binds 1 zinc ion per subunit.</text>
</comment>
<evidence type="ECO:0000256" key="4">
    <source>
        <dbReference type="ARBA" id="ARBA00022833"/>
    </source>
</evidence>
<sequence>MGLEKAPNTGRWRCIFLNTSYSQAADENKDKIQKWLQDMDPVEDPADEQVQLVRHVMKNLLEAIQSDGVSLKPFLCDQVVNTSDATSDRTDQSSLMTANPRSVNVHVSKQLDINAFAMLTQDIAISSGMLKFIGLDEDLTAAVLAHELAHIIQDHSREPYGLGDLLIYGIQWSLWRMHMHLGPSLSCLPMPMAFVSSTQDSMVRNSVKQALEIEADTISLKIMALAGYDPIHAARFYDKFAALHEKTLLTVSSAPTEKGQDSFVKPTTTMATKPAPETMNETMEQHNQRLMAYAQRRWYHSTHPSSRLRQQYLTAAMHEVREKFRISEGLRTQPIERFGALDENQGVSASMGELKARVKTIVHCIRDVLVAISRA</sequence>
<evidence type="ECO:0000256" key="2">
    <source>
        <dbReference type="ARBA" id="ARBA00022723"/>
    </source>
</evidence>
<dbReference type="PANTHER" id="PTHR22726">
    <property type="entry name" value="METALLOENDOPEPTIDASE OMA1"/>
    <property type="match status" value="1"/>
</dbReference>
<evidence type="ECO:0000313" key="9">
    <source>
        <dbReference type="Proteomes" id="UP000738359"/>
    </source>
</evidence>
<dbReference type="InterPro" id="IPR051156">
    <property type="entry name" value="Mito/Outer_Membr_Metalloprot"/>
</dbReference>
<accession>A0A9P6M4R9</accession>